<accession>A0ABS8CXQ8</accession>
<name>A0ABS8CXQ8_9FIRM</name>
<reference evidence="1 2" key="1">
    <citation type="submission" date="2021-10" db="EMBL/GenBank/DDBJ databases">
        <title>Collection of gut derived symbiotic bacterial strains cultured from healthy donors.</title>
        <authorList>
            <person name="Lin H."/>
            <person name="Littmann E."/>
            <person name="Claire K."/>
            <person name="Pamer E."/>
        </authorList>
    </citation>
    <scope>NUCLEOTIDE SEQUENCE [LARGE SCALE GENOMIC DNA]</scope>
    <source>
        <strain evidence="1 2">MSK.17.68</strain>
    </source>
</reference>
<evidence type="ECO:0000313" key="1">
    <source>
        <dbReference type="EMBL" id="MCB5446247.1"/>
    </source>
</evidence>
<comment type="caution">
    <text evidence="1">The sequence shown here is derived from an EMBL/GenBank/DDBJ whole genome shotgun (WGS) entry which is preliminary data.</text>
</comment>
<evidence type="ECO:0000313" key="2">
    <source>
        <dbReference type="Proteomes" id="UP001299409"/>
    </source>
</evidence>
<proteinExistence type="predicted"/>
<gene>
    <name evidence="1" type="ORF">LIP50_08545</name>
</gene>
<dbReference type="InterPro" id="IPR011767">
    <property type="entry name" value="GLR_AS"/>
</dbReference>
<dbReference type="RefSeq" id="WP_226924241.1">
    <property type="nucleotide sequence ID" value="NZ_BAABXU010000001.1"/>
</dbReference>
<protein>
    <submittedName>
        <fullName evidence="1">Uncharacterized protein</fullName>
    </submittedName>
</protein>
<sequence length="211" mass="24620">MEIFNKDIEILGDDEGYIILICPYCKSEFKVSSYDLQERGIYNELFCPYCGLTKEIKTFYTREIKSKATKVGKENYNIQNDKNESSLNDKKYNNIKDNDKLCDTTNKKPLKSKQGDILGMSSYNINHTPRLNSSKSLDMSFSSMEKQIEKDKPIYKIKMENKKLQNVNVDRLKDKNLKEVEYICHICSSKERLLSDEETILYCTYCGVDLK</sequence>
<dbReference type="PROSITE" id="PS00195">
    <property type="entry name" value="GLUTAREDOXIN_1"/>
    <property type="match status" value="1"/>
</dbReference>
<keyword evidence="2" id="KW-1185">Reference proteome</keyword>
<dbReference type="Proteomes" id="UP001299409">
    <property type="component" value="Unassembled WGS sequence"/>
</dbReference>
<organism evidence="1 2">
    <name type="scientific">Intestinibacter bartlettii</name>
    <dbReference type="NCBI Taxonomy" id="261299"/>
    <lineage>
        <taxon>Bacteria</taxon>
        <taxon>Bacillati</taxon>
        <taxon>Bacillota</taxon>
        <taxon>Clostridia</taxon>
        <taxon>Peptostreptococcales</taxon>
        <taxon>Peptostreptococcaceae</taxon>
        <taxon>Intestinibacter</taxon>
    </lineage>
</organism>
<dbReference type="EMBL" id="JAJBMB010000007">
    <property type="protein sequence ID" value="MCB5446247.1"/>
    <property type="molecule type" value="Genomic_DNA"/>
</dbReference>